<keyword evidence="9" id="KW-1208">Phospholipid metabolism</keyword>
<sequence length="241" mass="27184">MAGANELITAIKLFFIVIHTAICSVFALLFIFIDRSFTLYHWLSKVFSGGILLISGIKIKIDGLENIDPKAVYVFASNHSSQLDITALQCGIPNRLAMIFKKELAKIPLFGWQLRLGPYIMVDRKSLESAAKSIEEAKELMKKKKISVLVFPEGTRSKTGEVQQFKRGAFHLAAKVGYPIVPVTINGTEKILPKGTFKLKRGTIYLHIDKPIPTEYLKSKQDEVELMEKVRQIIISNKKEY</sequence>
<proteinExistence type="inferred from homology"/>
<dbReference type="CDD" id="cd07989">
    <property type="entry name" value="LPLAT_AGPAT-like"/>
    <property type="match status" value="1"/>
</dbReference>
<comment type="domain">
    <text evidence="9">The HXXXXD motif is essential for acyltransferase activity and may constitute the binding site for the phosphate moiety of the glycerol-3-phosphate.</text>
</comment>
<evidence type="ECO:0000256" key="7">
    <source>
        <dbReference type="ARBA" id="ARBA00022679"/>
    </source>
</evidence>
<accession>A0A7V2ZJ57</accession>
<dbReference type="InterPro" id="IPR002123">
    <property type="entry name" value="Plipid/glycerol_acylTrfase"/>
</dbReference>
<gene>
    <name evidence="12" type="ORF">ENS31_05045</name>
</gene>
<dbReference type="PANTHER" id="PTHR10434">
    <property type="entry name" value="1-ACYL-SN-GLYCEROL-3-PHOSPHATE ACYLTRANSFERASE"/>
    <property type="match status" value="1"/>
</dbReference>
<evidence type="ECO:0000256" key="6">
    <source>
        <dbReference type="ARBA" id="ARBA00016139"/>
    </source>
</evidence>
<dbReference type="InterPro" id="IPR004552">
    <property type="entry name" value="AGP_acyltrans"/>
</dbReference>
<keyword evidence="9" id="KW-0443">Lipid metabolism</keyword>
<dbReference type="EC" id="2.3.1.51" evidence="5 9"/>
<dbReference type="SMART" id="SM00563">
    <property type="entry name" value="PlsC"/>
    <property type="match status" value="1"/>
</dbReference>
<evidence type="ECO:0000256" key="3">
    <source>
        <dbReference type="ARBA" id="ARBA00005189"/>
    </source>
</evidence>
<evidence type="ECO:0000256" key="8">
    <source>
        <dbReference type="ARBA" id="ARBA00023315"/>
    </source>
</evidence>
<keyword evidence="10" id="KW-0812">Transmembrane</keyword>
<evidence type="ECO:0000256" key="1">
    <source>
        <dbReference type="ARBA" id="ARBA00001141"/>
    </source>
</evidence>
<evidence type="ECO:0000259" key="11">
    <source>
        <dbReference type="SMART" id="SM00563"/>
    </source>
</evidence>
<evidence type="ECO:0000256" key="5">
    <source>
        <dbReference type="ARBA" id="ARBA00013211"/>
    </source>
</evidence>
<dbReference type="PANTHER" id="PTHR10434:SF11">
    <property type="entry name" value="1-ACYL-SN-GLYCEROL-3-PHOSPHATE ACYLTRANSFERASE"/>
    <property type="match status" value="1"/>
</dbReference>
<dbReference type="GO" id="GO:0016020">
    <property type="term" value="C:membrane"/>
    <property type="evidence" value="ECO:0007669"/>
    <property type="project" value="InterPro"/>
</dbReference>
<keyword evidence="10" id="KW-1133">Transmembrane helix</keyword>
<comment type="pathway">
    <text evidence="2">Phospholipid metabolism; CDP-diacylglycerol biosynthesis; CDP-diacylglycerol from sn-glycerol 3-phosphate: step 2/3.</text>
</comment>
<comment type="catalytic activity">
    <reaction evidence="1 9">
        <text>a 1-acyl-sn-glycero-3-phosphate + an acyl-CoA = a 1,2-diacyl-sn-glycero-3-phosphate + CoA</text>
        <dbReference type="Rhea" id="RHEA:19709"/>
        <dbReference type="ChEBI" id="CHEBI:57287"/>
        <dbReference type="ChEBI" id="CHEBI:57970"/>
        <dbReference type="ChEBI" id="CHEBI:58342"/>
        <dbReference type="ChEBI" id="CHEBI:58608"/>
        <dbReference type="EC" id="2.3.1.51"/>
    </reaction>
</comment>
<keyword evidence="8 9" id="KW-0012">Acyltransferase</keyword>
<feature type="domain" description="Phospholipid/glycerol acyltransferase" evidence="11">
    <location>
        <begin position="73"/>
        <end position="188"/>
    </location>
</feature>
<dbReference type="GO" id="GO:0006654">
    <property type="term" value="P:phosphatidic acid biosynthetic process"/>
    <property type="evidence" value="ECO:0007669"/>
    <property type="project" value="TreeGrafter"/>
</dbReference>
<comment type="similarity">
    <text evidence="4 9">Belongs to the 1-acyl-sn-glycerol-3-phosphate acyltransferase family.</text>
</comment>
<evidence type="ECO:0000256" key="4">
    <source>
        <dbReference type="ARBA" id="ARBA00008655"/>
    </source>
</evidence>
<dbReference type="SUPFAM" id="SSF69593">
    <property type="entry name" value="Glycerol-3-phosphate (1)-acyltransferase"/>
    <property type="match status" value="1"/>
</dbReference>
<feature type="transmembrane region" description="Helical" evidence="10">
    <location>
        <begin position="12"/>
        <end position="33"/>
    </location>
</feature>
<keyword evidence="9" id="KW-0594">Phospholipid biosynthesis</keyword>
<keyword evidence="9" id="KW-0444">Lipid biosynthesis</keyword>
<comment type="pathway">
    <text evidence="3">Lipid metabolism.</text>
</comment>
<protein>
    <recommendedName>
        <fullName evidence="6 9">1-acyl-sn-glycerol-3-phosphate acyltransferase</fullName>
        <ecNumber evidence="5 9">2.3.1.51</ecNumber>
    </recommendedName>
</protein>
<dbReference type="NCBIfam" id="TIGR00530">
    <property type="entry name" value="AGP_acyltrn"/>
    <property type="match status" value="1"/>
</dbReference>
<evidence type="ECO:0000256" key="2">
    <source>
        <dbReference type="ARBA" id="ARBA00004728"/>
    </source>
</evidence>
<dbReference type="EMBL" id="DSUJ01000008">
    <property type="protein sequence ID" value="HFI90885.1"/>
    <property type="molecule type" value="Genomic_DNA"/>
</dbReference>
<dbReference type="Pfam" id="PF01553">
    <property type="entry name" value="Acyltransferase"/>
    <property type="match status" value="1"/>
</dbReference>
<evidence type="ECO:0000256" key="10">
    <source>
        <dbReference type="SAM" id="Phobius"/>
    </source>
</evidence>
<dbReference type="GO" id="GO:0003841">
    <property type="term" value="F:1-acylglycerol-3-phosphate O-acyltransferase activity"/>
    <property type="evidence" value="ECO:0007669"/>
    <property type="project" value="UniProtKB-UniRule"/>
</dbReference>
<evidence type="ECO:0000256" key="9">
    <source>
        <dbReference type="RuleBase" id="RU361267"/>
    </source>
</evidence>
<evidence type="ECO:0000313" key="12">
    <source>
        <dbReference type="EMBL" id="HFI90885.1"/>
    </source>
</evidence>
<organism evidence="12">
    <name type="scientific">Ignavibacterium album</name>
    <dbReference type="NCBI Taxonomy" id="591197"/>
    <lineage>
        <taxon>Bacteria</taxon>
        <taxon>Pseudomonadati</taxon>
        <taxon>Ignavibacteriota</taxon>
        <taxon>Ignavibacteria</taxon>
        <taxon>Ignavibacteriales</taxon>
        <taxon>Ignavibacteriaceae</taxon>
        <taxon>Ignavibacterium</taxon>
    </lineage>
</organism>
<dbReference type="AlphaFoldDB" id="A0A7V2ZJ57"/>
<reference evidence="12" key="1">
    <citation type="journal article" date="2020" name="mSystems">
        <title>Genome- and Community-Level Interaction Insights into Carbon Utilization and Element Cycling Functions of Hydrothermarchaeota in Hydrothermal Sediment.</title>
        <authorList>
            <person name="Zhou Z."/>
            <person name="Liu Y."/>
            <person name="Xu W."/>
            <person name="Pan J."/>
            <person name="Luo Z.H."/>
            <person name="Li M."/>
        </authorList>
    </citation>
    <scope>NUCLEOTIDE SEQUENCE [LARGE SCALE GENOMIC DNA]</scope>
    <source>
        <strain evidence="12">SpSt-479</strain>
    </source>
</reference>
<keyword evidence="10" id="KW-0472">Membrane</keyword>
<name>A0A7V2ZJ57_9BACT</name>
<keyword evidence="7 9" id="KW-0808">Transferase</keyword>
<comment type="caution">
    <text evidence="12">The sequence shown here is derived from an EMBL/GenBank/DDBJ whole genome shotgun (WGS) entry which is preliminary data.</text>
</comment>